<keyword evidence="9" id="KW-1185">Reference proteome</keyword>
<feature type="transmembrane region" description="Helical" evidence="6">
    <location>
        <begin position="371"/>
        <end position="391"/>
    </location>
</feature>
<feature type="transmembrane region" description="Helical" evidence="6">
    <location>
        <begin position="84"/>
        <end position="104"/>
    </location>
</feature>
<evidence type="ECO:0000256" key="1">
    <source>
        <dbReference type="ARBA" id="ARBA00004141"/>
    </source>
</evidence>
<keyword evidence="3 6" id="KW-0812">Transmembrane</keyword>
<dbReference type="InterPro" id="IPR011701">
    <property type="entry name" value="MFS"/>
</dbReference>
<dbReference type="Proteomes" id="UP000333828">
    <property type="component" value="Unassembled WGS sequence"/>
</dbReference>
<feature type="transmembrane region" description="Helical" evidence="6">
    <location>
        <begin position="50"/>
        <end position="72"/>
    </location>
</feature>
<dbReference type="EMBL" id="CABPSI010000001">
    <property type="protein sequence ID" value="VVD65817.1"/>
    <property type="molecule type" value="Genomic_DNA"/>
</dbReference>
<name>A0A5E4RR44_9BURK</name>
<feature type="transmembrane region" description="Helical" evidence="6">
    <location>
        <begin position="265"/>
        <end position="285"/>
    </location>
</feature>
<dbReference type="Gene3D" id="1.20.1250.20">
    <property type="entry name" value="MFS general substrate transporter like domains"/>
    <property type="match status" value="1"/>
</dbReference>
<comment type="subcellular location">
    <subcellularLocation>
        <location evidence="1">Membrane</location>
        <topology evidence="1">Multi-pass membrane protein</topology>
    </subcellularLocation>
</comment>
<feature type="transmembrane region" description="Helical" evidence="6">
    <location>
        <begin position="444"/>
        <end position="463"/>
    </location>
</feature>
<evidence type="ECO:0000256" key="4">
    <source>
        <dbReference type="ARBA" id="ARBA00022989"/>
    </source>
</evidence>
<keyword evidence="5 6" id="KW-0472">Membrane</keyword>
<dbReference type="AlphaFoldDB" id="A0A5E4RR44"/>
<evidence type="ECO:0000256" key="3">
    <source>
        <dbReference type="ARBA" id="ARBA00022692"/>
    </source>
</evidence>
<dbReference type="Pfam" id="PF07690">
    <property type="entry name" value="MFS_1"/>
    <property type="match status" value="1"/>
</dbReference>
<feature type="domain" description="Major facilitator superfamily (MFS) profile" evidence="7">
    <location>
        <begin position="50"/>
        <end position="492"/>
    </location>
</feature>
<dbReference type="PANTHER" id="PTHR42718:SF9">
    <property type="entry name" value="MAJOR FACILITATOR SUPERFAMILY MULTIDRUG TRANSPORTER MFSC"/>
    <property type="match status" value="1"/>
</dbReference>
<keyword evidence="4 6" id="KW-1133">Transmembrane helix</keyword>
<dbReference type="SUPFAM" id="SSF103473">
    <property type="entry name" value="MFS general substrate transporter"/>
    <property type="match status" value="2"/>
</dbReference>
<feature type="transmembrane region" description="Helical" evidence="6">
    <location>
        <begin position="207"/>
        <end position="225"/>
    </location>
</feature>
<dbReference type="Gene3D" id="1.20.1720.10">
    <property type="entry name" value="Multidrug resistance protein D"/>
    <property type="match status" value="1"/>
</dbReference>
<evidence type="ECO:0000256" key="5">
    <source>
        <dbReference type="ARBA" id="ARBA00023136"/>
    </source>
</evidence>
<dbReference type="GO" id="GO:0022857">
    <property type="term" value="F:transmembrane transporter activity"/>
    <property type="evidence" value="ECO:0007669"/>
    <property type="project" value="InterPro"/>
</dbReference>
<evidence type="ECO:0000256" key="6">
    <source>
        <dbReference type="SAM" id="Phobius"/>
    </source>
</evidence>
<feature type="transmembrane region" description="Helical" evidence="6">
    <location>
        <begin position="141"/>
        <end position="159"/>
    </location>
</feature>
<keyword evidence="2" id="KW-0813">Transport</keyword>
<dbReference type="RefSeq" id="WP_150682628.1">
    <property type="nucleotide sequence ID" value="NZ_CABPSI010000001.1"/>
</dbReference>
<feature type="transmembrane region" description="Helical" evidence="6">
    <location>
        <begin position="397"/>
        <end position="423"/>
    </location>
</feature>
<feature type="transmembrane region" description="Helical" evidence="6">
    <location>
        <begin position="179"/>
        <end position="201"/>
    </location>
</feature>
<dbReference type="CDD" id="cd17321">
    <property type="entry name" value="MFS_MMR_MDR_like"/>
    <property type="match status" value="1"/>
</dbReference>
<feature type="transmembrane region" description="Helical" evidence="6">
    <location>
        <begin position="116"/>
        <end position="135"/>
    </location>
</feature>
<evidence type="ECO:0000313" key="8">
    <source>
        <dbReference type="EMBL" id="VVD65817.1"/>
    </source>
</evidence>
<evidence type="ECO:0000259" key="7">
    <source>
        <dbReference type="PROSITE" id="PS50850"/>
    </source>
</evidence>
<gene>
    <name evidence="8" type="primary">stp_1</name>
    <name evidence="8" type="ORF">PIN31115_00331</name>
</gene>
<evidence type="ECO:0000256" key="2">
    <source>
        <dbReference type="ARBA" id="ARBA00022448"/>
    </source>
</evidence>
<sequence>MRAHRELPLADSVGIEHATSPHTGGDADIATDVATDIAINIAADIARRRVLAATCISYVVVLLDTSIVNVALERLSVAFDVQMAGLQWVVNAYTLMFASLLLTGGTLGDRWGARRVYLAGLGLFMLASLACALAGSPDILIAARALQGIGAALLVPCSLKLIRDATPDPQARARAIGRWVGLGGIAMAAGPLVGGVLIHWFDWRSVFFVNVPICLAGMAMAWRITEDRGRAISGPGKPVDLLGLVCGVVALGTLVGVLIEGHTLGWTSPVIVGGIIATCFAWAILLRIETVHAHPMLPLGLFRHGVFSGSTCASMASAFVFYGLLFVASLHFQQARGYSPLQTGVALLPMTVMVAAGSLLAGRIATRFGPVWPMIAAFGGYAAGALGLWFVTGDMAYGFAILPMLAIGLASGVVSPIATAPALETVPAARAGVAAAVLNTARQAGAALGVATFGSLLAALHPFEAGLRAALALAAVVSLGMVPLWWRVVRRAGRRMA</sequence>
<feature type="transmembrane region" description="Helical" evidence="6">
    <location>
        <begin position="469"/>
        <end position="486"/>
    </location>
</feature>
<evidence type="ECO:0000313" key="9">
    <source>
        <dbReference type="Proteomes" id="UP000333828"/>
    </source>
</evidence>
<feature type="transmembrane region" description="Helical" evidence="6">
    <location>
        <begin position="241"/>
        <end position="259"/>
    </location>
</feature>
<dbReference type="InterPro" id="IPR020846">
    <property type="entry name" value="MFS_dom"/>
</dbReference>
<dbReference type="GO" id="GO:0016020">
    <property type="term" value="C:membrane"/>
    <property type="evidence" value="ECO:0007669"/>
    <property type="project" value="UniProtKB-SubCell"/>
</dbReference>
<reference evidence="8 9" key="1">
    <citation type="submission" date="2019-08" db="EMBL/GenBank/DDBJ databases">
        <authorList>
            <person name="Peeters C."/>
        </authorList>
    </citation>
    <scope>NUCLEOTIDE SEQUENCE [LARGE SCALE GENOMIC DNA]</scope>
    <source>
        <strain evidence="8 9">LMG 31115</strain>
    </source>
</reference>
<feature type="transmembrane region" description="Helical" evidence="6">
    <location>
        <begin position="306"/>
        <end position="332"/>
    </location>
</feature>
<dbReference type="PANTHER" id="PTHR42718">
    <property type="entry name" value="MAJOR FACILITATOR SUPERFAMILY MULTIDRUG TRANSPORTER MFSC"/>
    <property type="match status" value="1"/>
</dbReference>
<proteinExistence type="predicted"/>
<organism evidence="8 9">
    <name type="scientific">Pandoraea iniqua</name>
    <dbReference type="NCBI Taxonomy" id="2508288"/>
    <lineage>
        <taxon>Bacteria</taxon>
        <taxon>Pseudomonadati</taxon>
        <taxon>Pseudomonadota</taxon>
        <taxon>Betaproteobacteria</taxon>
        <taxon>Burkholderiales</taxon>
        <taxon>Burkholderiaceae</taxon>
        <taxon>Pandoraea</taxon>
    </lineage>
</organism>
<dbReference type="PROSITE" id="PS50850">
    <property type="entry name" value="MFS"/>
    <property type="match status" value="1"/>
</dbReference>
<protein>
    <submittedName>
        <fullName evidence="8">Multidrug resistance protein Stp</fullName>
    </submittedName>
</protein>
<accession>A0A5E4RR44</accession>
<dbReference type="InterPro" id="IPR036259">
    <property type="entry name" value="MFS_trans_sf"/>
</dbReference>
<feature type="transmembrane region" description="Helical" evidence="6">
    <location>
        <begin position="344"/>
        <end position="364"/>
    </location>
</feature>